<dbReference type="RefSeq" id="WP_098078189.1">
    <property type="nucleotide sequence ID" value="NZ_PDEQ01000009.1"/>
</dbReference>
<dbReference type="Proteomes" id="UP000220102">
    <property type="component" value="Unassembled WGS sequence"/>
</dbReference>
<keyword evidence="5" id="KW-1185">Reference proteome</keyword>
<evidence type="ECO:0000313" key="4">
    <source>
        <dbReference type="EMBL" id="PEN11493.1"/>
    </source>
</evidence>
<keyword evidence="2 3" id="KW-0479">Metal-binding</keyword>
<dbReference type="SUPFAM" id="SSF109854">
    <property type="entry name" value="DinB/YfiT-like putative metalloenzymes"/>
    <property type="match status" value="1"/>
</dbReference>
<evidence type="ECO:0000313" key="5">
    <source>
        <dbReference type="Proteomes" id="UP000220102"/>
    </source>
</evidence>
<dbReference type="PANTHER" id="PTHR37302:SF3">
    <property type="entry name" value="DAMAGE-INDUCIBLE PROTEIN DINB"/>
    <property type="match status" value="1"/>
</dbReference>
<evidence type="ECO:0000256" key="2">
    <source>
        <dbReference type="ARBA" id="ARBA00022723"/>
    </source>
</evidence>
<evidence type="ECO:0000256" key="1">
    <source>
        <dbReference type="ARBA" id="ARBA00008635"/>
    </source>
</evidence>
<comment type="caution">
    <text evidence="4">The sequence shown here is derived from an EMBL/GenBank/DDBJ whole genome shotgun (WGS) entry which is preliminary data.</text>
</comment>
<dbReference type="InterPro" id="IPR034660">
    <property type="entry name" value="DinB/YfiT-like"/>
</dbReference>
<feature type="binding site" evidence="3">
    <location>
        <position position="38"/>
    </location>
    <ligand>
        <name>a divalent metal cation</name>
        <dbReference type="ChEBI" id="CHEBI:60240"/>
    </ligand>
</feature>
<dbReference type="EMBL" id="PDEQ01000009">
    <property type="protein sequence ID" value="PEN11493.1"/>
    <property type="molecule type" value="Genomic_DNA"/>
</dbReference>
<gene>
    <name evidence="4" type="ORF">CRI94_15790</name>
</gene>
<dbReference type="GO" id="GO:0046872">
    <property type="term" value="F:metal ion binding"/>
    <property type="evidence" value="ECO:0007669"/>
    <property type="project" value="UniProtKB-KW"/>
</dbReference>
<dbReference type="InterPro" id="IPR007837">
    <property type="entry name" value="DinB"/>
</dbReference>
<proteinExistence type="inferred from homology"/>
<sequence>MSQTFSDGFQYDRWADRQWCERLRELPSLPNATSLLAHLGATKQVWLGRLQGEDTSGLAIWPDDSLDGAVDRVETAGTAMQKYVAALTPADLGRDARYQNSSGVTFDTPVRDILMHVLTHGHYHRGQIAQHVRAAGHDPVWTDYIAFSRQEKKIR</sequence>
<feature type="binding site" evidence="3">
    <location>
        <position position="124"/>
    </location>
    <ligand>
        <name>a divalent metal cation</name>
        <dbReference type="ChEBI" id="CHEBI:60240"/>
    </ligand>
</feature>
<accession>A0A2A8CUQ8</accession>
<dbReference type="AlphaFoldDB" id="A0A2A8CUQ8"/>
<reference evidence="4 5" key="1">
    <citation type="submission" date="2017-10" db="EMBL/GenBank/DDBJ databases">
        <title>Draft genome of Longibacter Salinarum.</title>
        <authorList>
            <person name="Goh K.M."/>
            <person name="Shamsir M.S."/>
            <person name="Lim S.W."/>
        </authorList>
    </citation>
    <scope>NUCLEOTIDE SEQUENCE [LARGE SCALE GENOMIC DNA]</scope>
    <source>
        <strain evidence="4 5">KCTC 52045</strain>
    </source>
</reference>
<dbReference type="OrthoDB" id="9811413at2"/>
<name>A0A2A8CUQ8_9BACT</name>
<protein>
    <submittedName>
        <fullName evidence="4">Damage-inducible protein DinB</fullName>
    </submittedName>
</protein>
<organism evidence="4 5">
    <name type="scientific">Longibacter salinarum</name>
    <dbReference type="NCBI Taxonomy" id="1850348"/>
    <lineage>
        <taxon>Bacteria</taxon>
        <taxon>Pseudomonadati</taxon>
        <taxon>Rhodothermota</taxon>
        <taxon>Rhodothermia</taxon>
        <taxon>Rhodothermales</taxon>
        <taxon>Salisaetaceae</taxon>
        <taxon>Longibacter</taxon>
    </lineage>
</organism>
<evidence type="ECO:0000256" key="3">
    <source>
        <dbReference type="PIRSR" id="PIRSR607837-1"/>
    </source>
</evidence>
<feature type="binding site" evidence="3">
    <location>
        <position position="120"/>
    </location>
    <ligand>
        <name>a divalent metal cation</name>
        <dbReference type="ChEBI" id="CHEBI:60240"/>
    </ligand>
</feature>
<dbReference type="Pfam" id="PF05163">
    <property type="entry name" value="DinB"/>
    <property type="match status" value="1"/>
</dbReference>
<dbReference type="PANTHER" id="PTHR37302">
    <property type="entry name" value="SLR1116 PROTEIN"/>
    <property type="match status" value="1"/>
</dbReference>
<comment type="similarity">
    <text evidence="1">Belongs to the DinB family.</text>
</comment>
<dbReference type="Gene3D" id="1.20.120.450">
    <property type="entry name" value="dinb family like domain"/>
    <property type="match status" value="1"/>
</dbReference>